<evidence type="ECO:0000259" key="5">
    <source>
        <dbReference type="PROSITE" id="PS51684"/>
    </source>
</evidence>
<sequence length="386" mass="41243">MTGDESGDRDADGDDRERDDSTRALDAASADGDAPLAAVVVKPRAEVATAGLRAEGVYDDDRAVRAFDADTVALPVTEAPQETQVRRVVRQPDPEYRSRDLADYLRDRGWSEDDVAAAPGSWAVVGSVVLVDDGDYHDDAELGDALLELHGDADTVCVRSGVTGVHRTPDLRVIAGSGDTETVHVEHGTRYALDCAKVMFSPGNQAERVHMGDVVSEDERVLDMFAGIGYFALPMARADADVTAVELNPEAYRYLVENAQLNDVTANLQAILGDCRDVDATADRVVMGYYGVSERDDESDQGEASTDADRNQEAFDYLDAALDALEPGGVLHLHAAVHESELPDGPADRLRDAVAAAGRDATIDDVRTVKSHSAGVAHVVVDATVD</sequence>
<keyword evidence="2" id="KW-0949">S-adenosyl-L-methionine</keyword>
<dbReference type="PANTHER" id="PTHR23245">
    <property type="entry name" value="TRNA METHYLTRANSFERASE"/>
    <property type="match status" value="1"/>
</dbReference>
<gene>
    <name evidence="6" type="ORF">ACFQGB_07135</name>
</gene>
<dbReference type="Proteomes" id="UP001596395">
    <property type="component" value="Unassembled WGS sequence"/>
</dbReference>
<dbReference type="InterPro" id="IPR030382">
    <property type="entry name" value="MeTrfase_TRM5/TYW2"/>
</dbReference>
<proteinExistence type="predicted"/>
<dbReference type="GO" id="GO:0032259">
    <property type="term" value="P:methylation"/>
    <property type="evidence" value="ECO:0007669"/>
    <property type="project" value="UniProtKB-KW"/>
</dbReference>
<evidence type="ECO:0000256" key="3">
    <source>
        <dbReference type="ARBA" id="ARBA00022694"/>
    </source>
</evidence>
<feature type="compositionally biased region" description="Basic and acidic residues" evidence="4">
    <location>
        <begin position="1"/>
        <end position="23"/>
    </location>
</feature>
<dbReference type="Pfam" id="PF25133">
    <property type="entry name" value="TYW2_N_2"/>
    <property type="match status" value="1"/>
</dbReference>
<dbReference type="EMBL" id="JBHSXN010000001">
    <property type="protein sequence ID" value="MFC6952635.1"/>
    <property type="molecule type" value="Genomic_DNA"/>
</dbReference>
<dbReference type="InterPro" id="IPR056743">
    <property type="entry name" value="TRM5-TYW2-like_MTfase"/>
</dbReference>
<evidence type="ECO:0000256" key="1">
    <source>
        <dbReference type="ARBA" id="ARBA00022679"/>
    </source>
</evidence>
<comment type="caution">
    <text evidence="6">The sequence shown here is derived from an EMBL/GenBank/DDBJ whole genome shotgun (WGS) entry which is preliminary data.</text>
</comment>
<dbReference type="AlphaFoldDB" id="A0ABD5VBB0"/>
<feature type="region of interest" description="Disordered" evidence="4">
    <location>
        <begin position="1"/>
        <end position="34"/>
    </location>
</feature>
<feature type="compositionally biased region" description="Low complexity" evidence="4">
    <location>
        <begin position="24"/>
        <end position="34"/>
    </location>
</feature>
<organism evidence="6 7">
    <name type="scientific">Halorubellus litoreus</name>
    <dbReference type="NCBI Taxonomy" id="755308"/>
    <lineage>
        <taxon>Archaea</taxon>
        <taxon>Methanobacteriati</taxon>
        <taxon>Methanobacteriota</taxon>
        <taxon>Stenosarchaea group</taxon>
        <taxon>Halobacteria</taxon>
        <taxon>Halobacteriales</taxon>
        <taxon>Halorubellaceae</taxon>
        <taxon>Halorubellus</taxon>
    </lineage>
</organism>
<keyword evidence="6" id="KW-0489">Methyltransferase</keyword>
<dbReference type="CDD" id="cd02440">
    <property type="entry name" value="AdoMet_MTases"/>
    <property type="match status" value="1"/>
</dbReference>
<evidence type="ECO:0000313" key="6">
    <source>
        <dbReference type="EMBL" id="MFC6952635.1"/>
    </source>
</evidence>
<dbReference type="SUPFAM" id="SSF53335">
    <property type="entry name" value="S-adenosyl-L-methionine-dependent methyltransferases"/>
    <property type="match status" value="1"/>
</dbReference>
<feature type="domain" description="SAM-dependent methyltransferase TRM5/TYW2-type" evidence="5">
    <location>
        <begin position="122"/>
        <end position="386"/>
    </location>
</feature>
<evidence type="ECO:0000313" key="7">
    <source>
        <dbReference type="Proteomes" id="UP001596395"/>
    </source>
</evidence>
<protein>
    <submittedName>
        <fullName evidence="6">Class I SAM-dependent methyltransferase family protein</fullName>
    </submittedName>
</protein>
<dbReference type="InterPro" id="IPR029063">
    <property type="entry name" value="SAM-dependent_MTases_sf"/>
</dbReference>
<dbReference type="GO" id="GO:0008168">
    <property type="term" value="F:methyltransferase activity"/>
    <property type="evidence" value="ECO:0007669"/>
    <property type="project" value="UniProtKB-KW"/>
</dbReference>
<dbReference type="GO" id="GO:0006400">
    <property type="term" value="P:tRNA modification"/>
    <property type="evidence" value="ECO:0007669"/>
    <property type="project" value="UniProtKB-ARBA"/>
</dbReference>
<dbReference type="PANTHER" id="PTHR23245:SF41">
    <property type="entry name" value="TRNA(PHE) (4-DEMETHYLWYOSINE(37)-C(7)) AMINOCARBOXYPROPYLTRANSFERASE"/>
    <property type="match status" value="1"/>
</dbReference>
<keyword evidence="1" id="KW-0808">Transferase</keyword>
<keyword evidence="7" id="KW-1185">Reference proteome</keyword>
<evidence type="ECO:0000256" key="4">
    <source>
        <dbReference type="SAM" id="MobiDB-lite"/>
    </source>
</evidence>
<evidence type="ECO:0000256" key="2">
    <source>
        <dbReference type="ARBA" id="ARBA00022691"/>
    </source>
</evidence>
<dbReference type="Gene3D" id="3.30.300.110">
    <property type="entry name" value="Met-10+ protein-like domains"/>
    <property type="match status" value="1"/>
</dbReference>
<dbReference type="RefSeq" id="WP_336349595.1">
    <property type="nucleotide sequence ID" value="NZ_JAZAQL010000001.1"/>
</dbReference>
<dbReference type="Pfam" id="PF02475">
    <property type="entry name" value="TRM5-TYW2_MTfase"/>
    <property type="match status" value="1"/>
</dbReference>
<dbReference type="InterPro" id="IPR056744">
    <property type="entry name" value="TRM5/TYW2-like_N"/>
</dbReference>
<reference evidence="6 7" key="1">
    <citation type="journal article" date="2019" name="Int. J. Syst. Evol. Microbiol.">
        <title>The Global Catalogue of Microorganisms (GCM) 10K type strain sequencing project: providing services to taxonomists for standard genome sequencing and annotation.</title>
        <authorList>
            <consortium name="The Broad Institute Genomics Platform"/>
            <consortium name="The Broad Institute Genome Sequencing Center for Infectious Disease"/>
            <person name="Wu L."/>
            <person name="Ma J."/>
        </authorList>
    </citation>
    <scope>NUCLEOTIDE SEQUENCE [LARGE SCALE GENOMIC DNA]</scope>
    <source>
        <strain evidence="6 7">GX26</strain>
    </source>
</reference>
<accession>A0ABD5VBB0</accession>
<dbReference type="Gene3D" id="3.40.50.150">
    <property type="entry name" value="Vaccinia Virus protein VP39"/>
    <property type="match status" value="1"/>
</dbReference>
<dbReference type="PROSITE" id="PS51684">
    <property type="entry name" value="SAM_MT_TRM5_TYW2"/>
    <property type="match status" value="1"/>
</dbReference>
<name>A0ABD5VBB0_9EURY</name>
<keyword evidence="3" id="KW-0819">tRNA processing</keyword>